<accession>A0AA38XGK4</accession>
<comment type="caution">
    <text evidence="2">The sequence shown here is derived from an EMBL/GenBank/DDBJ whole genome shotgun (WGS) entry which is preliminary data.</text>
</comment>
<reference evidence="2" key="1">
    <citation type="submission" date="2022-10" db="EMBL/GenBank/DDBJ databases">
        <title>Culturing micro-colonial fungi from biological soil crusts in the Mojave desert and describing Neophaeococcomyces mojavensis, and introducing the new genera and species Taxawa tesnikishii.</title>
        <authorList>
            <person name="Kurbessoian T."/>
            <person name="Stajich J.E."/>
        </authorList>
    </citation>
    <scope>NUCLEOTIDE SEQUENCE</scope>
    <source>
        <strain evidence="2">TK_41</strain>
    </source>
</reference>
<evidence type="ECO:0000313" key="2">
    <source>
        <dbReference type="EMBL" id="KAJ9613090.1"/>
    </source>
</evidence>
<evidence type="ECO:0000256" key="1">
    <source>
        <dbReference type="SAM" id="MobiDB-lite"/>
    </source>
</evidence>
<dbReference type="Proteomes" id="UP001172673">
    <property type="component" value="Unassembled WGS sequence"/>
</dbReference>
<gene>
    <name evidence="2" type="ORF">H2200_003031</name>
</gene>
<evidence type="ECO:0000313" key="3">
    <source>
        <dbReference type="Proteomes" id="UP001172673"/>
    </source>
</evidence>
<feature type="compositionally biased region" description="Basic and acidic residues" evidence="1">
    <location>
        <begin position="181"/>
        <end position="192"/>
    </location>
</feature>
<feature type="region of interest" description="Disordered" evidence="1">
    <location>
        <begin position="173"/>
        <end position="192"/>
    </location>
</feature>
<sequence length="285" mass="32558">MEAIIQNPEGYEYGLPPPMLPPVQREVPRRLWTQSYSCFVTREEVIHFLDTTNGNAEFVADVIPYLPSLEAPYQEDPEIQTPPEAWYRAQLAFRGLTPNGEMEAVQTLLRKAGHLGMTRELKKIRAEMVRTYVLENKRKAEKEWTQLGNSLNAKAEFWPRRLLVDTFFTSPLPTPMPTADSPDRRDLRDPAKDPLRIDIQDWSTFQAKFLKAIEGMPIHYEVFRMPYHRGGEHIVEVSKDTMTWDPSVKQETAGNAQAEVAKSEGATISSMGFRRALASPPGTRR</sequence>
<proteinExistence type="predicted"/>
<dbReference type="AlphaFoldDB" id="A0AA38XGK4"/>
<keyword evidence="3" id="KW-1185">Reference proteome</keyword>
<name>A0AA38XGK4_9EURO</name>
<organism evidence="2 3">
    <name type="scientific">Cladophialophora chaetospira</name>
    <dbReference type="NCBI Taxonomy" id="386627"/>
    <lineage>
        <taxon>Eukaryota</taxon>
        <taxon>Fungi</taxon>
        <taxon>Dikarya</taxon>
        <taxon>Ascomycota</taxon>
        <taxon>Pezizomycotina</taxon>
        <taxon>Eurotiomycetes</taxon>
        <taxon>Chaetothyriomycetidae</taxon>
        <taxon>Chaetothyriales</taxon>
        <taxon>Herpotrichiellaceae</taxon>
        <taxon>Cladophialophora</taxon>
    </lineage>
</organism>
<protein>
    <submittedName>
        <fullName evidence="2">Uncharacterized protein</fullName>
    </submittedName>
</protein>
<dbReference type="EMBL" id="JAPDRK010000004">
    <property type="protein sequence ID" value="KAJ9613090.1"/>
    <property type="molecule type" value="Genomic_DNA"/>
</dbReference>